<name>A0A2M6WJH9_9BACT</name>
<accession>A0A2M6WJH9</accession>
<organism evidence="1 2">
    <name type="scientific">Candidatus Harrisonbacteria bacterium CG10_big_fil_rev_8_21_14_0_10_38_8</name>
    <dbReference type="NCBI Taxonomy" id="1974582"/>
    <lineage>
        <taxon>Bacteria</taxon>
        <taxon>Candidatus Harrisoniibacteriota</taxon>
    </lineage>
</organism>
<proteinExistence type="predicted"/>
<gene>
    <name evidence="1" type="ORF">COU06_02655</name>
</gene>
<dbReference type="AlphaFoldDB" id="A0A2M6WJH9"/>
<evidence type="ECO:0000313" key="1">
    <source>
        <dbReference type="EMBL" id="PIT92935.1"/>
    </source>
</evidence>
<evidence type="ECO:0000313" key="2">
    <source>
        <dbReference type="Proteomes" id="UP000229112"/>
    </source>
</evidence>
<protein>
    <submittedName>
        <fullName evidence="1">Uncharacterized protein</fullName>
    </submittedName>
</protein>
<sequence length="63" mass="7555">MKPLTKKDVEERFENIDRRFDALEKRCDELTDFLDENKKDSQEVVMLTGVYYRLSKRVEIKAA</sequence>
<comment type="caution">
    <text evidence="1">The sequence shown here is derived from an EMBL/GenBank/DDBJ whole genome shotgun (WGS) entry which is preliminary data.</text>
</comment>
<dbReference type="Proteomes" id="UP000229112">
    <property type="component" value="Unassembled WGS sequence"/>
</dbReference>
<dbReference type="EMBL" id="PFAY01000026">
    <property type="protein sequence ID" value="PIT92935.1"/>
    <property type="molecule type" value="Genomic_DNA"/>
</dbReference>
<reference evidence="2" key="1">
    <citation type="submission" date="2017-09" db="EMBL/GenBank/DDBJ databases">
        <title>Depth-based differentiation of microbial function through sediment-hosted aquifers and enrichment of novel symbionts in the deep terrestrial subsurface.</title>
        <authorList>
            <person name="Probst A.J."/>
            <person name="Ladd B."/>
            <person name="Jarett J.K."/>
            <person name="Geller-Mcgrath D.E."/>
            <person name="Sieber C.M.K."/>
            <person name="Emerson J.B."/>
            <person name="Anantharaman K."/>
            <person name="Thomas B.C."/>
            <person name="Malmstrom R."/>
            <person name="Stieglmeier M."/>
            <person name="Klingl A."/>
            <person name="Woyke T."/>
            <person name="Ryan C.M."/>
            <person name="Banfield J.F."/>
        </authorList>
    </citation>
    <scope>NUCLEOTIDE SEQUENCE [LARGE SCALE GENOMIC DNA]</scope>
</reference>
<dbReference type="Gene3D" id="1.20.5.110">
    <property type="match status" value="1"/>
</dbReference>